<evidence type="ECO:0000256" key="1">
    <source>
        <dbReference type="SAM" id="MobiDB-lite"/>
    </source>
</evidence>
<evidence type="ECO:0000313" key="3">
    <source>
        <dbReference type="Proteomes" id="UP000800235"/>
    </source>
</evidence>
<reference evidence="2" key="1">
    <citation type="journal article" date="2020" name="Stud. Mycol.">
        <title>101 Dothideomycetes genomes: a test case for predicting lifestyles and emergence of pathogens.</title>
        <authorList>
            <person name="Haridas S."/>
            <person name="Albert R."/>
            <person name="Binder M."/>
            <person name="Bloem J."/>
            <person name="Labutti K."/>
            <person name="Salamov A."/>
            <person name="Andreopoulos B."/>
            <person name="Baker S."/>
            <person name="Barry K."/>
            <person name="Bills G."/>
            <person name="Bluhm B."/>
            <person name="Cannon C."/>
            <person name="Castanera R."/>
            <person name="Culley D."/>
            <person name="Daum C."/>
            <person name="Ezra D."/>
            <person name="Gonzalez J."/>
            <person name="Henrissat B."/>
            <person name="Kuo A."/>
            <person name="Liang C."/>
            <person name="Lipzen A."/>
            <person name="Lutzoni F."/>
            <person name="Magnuson J."/>
            <person name="Mondo S."/>
            <person name="Nolan M."/>
            <person name="Ohm R."/>
            <person name="Pangilinan J."/>
            <person name="Park H.-J."/>
            <person name="Ramirez L."/>
            <person name="Alfaro M."/>
            <person name="Sun H."/>
            <person name="Tritt A."/>
            <person name="Yoshinaga Y."/>
            <person name="Zwiers L.-H."/>
            <person name="Turgeon B."/>
            <person name="Goodwin S."/>
            <person name="Spatafora J."/>
            <person name="Crous P."/>
            <person name="Grigoriev I."/>
        </authorList>
    </citation>
    <scope>NUCLEOTIDE SEQUENCE</scope>
    <source>
        <strain evidence="2">CBS 130266</strain>
    </source>
</reference>
<dbReference type="EMBL" id="MU007014">
    <property type="protein sequence ID" value="KAF2435202.1"/>
    <property type="molecule type" value="Genomic_DNA"/>
</dbReference>
<organism evidence="2 3">
    <name type="scientific">Tothia fuscella</name>
    <dbReference type="NCBI Taxonomy" id="1048955"/>
    <lineage>
        <taxon>Eukaryota</taxon>
        <taxon>Fungi</taxon>
        <taxon>Dikarya</taxon>
        <taxon>Ascomycota</taxon>
        <taxon>Pezizomycotina</taxon>
        <taxon>Dothideomycetes</taxon>
        <taxon>Pleosporomycetidae</taxon>
        <taxon>Venturiales</taxon>
        <taxon>Cylindrosympodiaceae</taxon>
        <taxon>Tothia</taxon>
    </lineage>
</organism>
<feature type="compositionally biased region" description="Polar residues" evidence="1">
    <location>
        <begin position="1"/>
        <end position="39"/>
    </location>
</feature>
<sequence>MSTSNNARNTSGSPSSNQSQTARNGNGNDDQSGEASNTTYDEDTLRNIVTSTVQQATTNAERCDHENDAAFHLFSAAICMFGARNIAAVRELTAFAVDTFTHATLQRASSECQQVLDAVSLTLGGNLSDSTVAGLKVEGGKAAARAWRLLDGSLLN</sequence>
<comment type="caution">
    <text evidence="2">The sequence shown here is derived from an EMBL/GenBank/DDBJ whole genome shotgun (WGS) entry which is preliminary data.</text>
</comment>
<feature type="region of interest" description="Disordered" evidence="1">
    <location>
        <begin position="1"/>
        <end position="45"/>
    </location>
</feature>
<evidence type="ECO:0000313" key="2">
    <source>
        <dbReference type="EMBL" id="KAF2435202.1"/>
    </source>
</evidence>
<accession>A0A9P4U3R0</accession>
<name>A0A9P4U3R0_9PEZI</name>
<dbReference type="AlphaFoldDB" id="A0A9P4U3R0"/>
<proteinExistence type="predicted"/>
<keyword evidence="3" id="KW-1185">Reference proteome</keyword>
<dbReference type="Proteomes" id="UP000800235">
    <property type="component" value="Unassembled WGS sequence"/>
</dbReference>
<protein>
    <submittedName>
        <fullName evidence="2">Uncharacterized protein</fullName>
    </submittedName>
</protein>
<gene>
    <name evidence="2" type="ORF">EJ08DRAFT_646082</name>
</gene>